<feature type="transmembrane region" description="Helical" evidence="1">
    <location>
        <begin position="121"/>
        <end position="140"/>
    </location>
</feature>
<organism evidence="3">
    <name type="scientific">mine drainage metagenome</name>
    <dbReference type="NCBI Taxonomy" id="410659"/>
    <lineage>
        <taxon>unclassified sequences</taxon>
        <taxon>metagenomes</taxon>
        <taxon>ecological metagenomes</taxon>
    </lineage>
</organism>
<dbReference type="InterPro" id="IPR000620">
    <property type="entry name" value="EamA_dom"/>
</dbReference>
<feature type="transmembrane region" description="Helical" evidence="1">
    <location>
        <begin position="92"/>
        <end position="114"/>
    </location>
</feature>
<dbReference type="Gene3D" id="1.10.3730.20">
    <property type="match status" value="1"/>
</dbReference>
<dbReference type="InterPro" id="IPR037185">
    <property type="entry name" value="EmrE-like"/>
</dbReference>
<evidence type="ECO:0000259" key="2">
    <source>
        <dbReference type="Pfam" id="PF00892"/>
    </source>
</evidence>
<keyword evidence="1" id="KW-0812">Transmembrane</keyword>
<comment type="caution">
    <text evidence="3">The sequence shown here is derived from an EMBL/GenBank/DDBJ whole genome shotgun (WGS) entry which is preliminary data.</text>
</comment>
<dbReference type="GO" id="GO:0016020">
    <property type="term" value="C:membrane"/>
    <property type="evidence" value="ECO:0007669"/>
    <property type="project" value="InterPro"/>
</dbReference>
<gene>
    <name evidence="3" type="ORF">GALL_407470</name>
</gene>
<keyword evidence="1" id="KW-0472">Membrane</keyword>
<feature type="transmembrane region" description="Helical" evidence="1">
    <location>
        <begin position="32"/>
        <end position="51"/>
    </location>
</feature>
<protein>
    <submittedName>
        <fullName evidence="3">EamA-like transporter family protein</fullName>
    </submittedName>
</protein>
<dbReference type="SUPFAM" id="SSF103481">
    <property type="entry name" value="Multidrug resistance efflux transporter EmrE"/>
    <property type="match status" value="2"/>
</dbReference>
<feature type="transmembrane region" description="Helical" evidence="1">
    <location>
        <begin position="243"/>
        <end position="263"/>
    </location>
</feature>
<evidence type="ECO:0000256" key="1">
    <source>
        <dbReference type="SAM" id="Phobius"/>
    </source>
</evidence>
<dbReference type="Pfam" id="PF00892">
    <property type="entry name" value="EamA"/>
    <property type="match status" value="2"/>
</dbReference>
<feature type="transmembrane region" description="Helical" evidence="1">
    <location>
        <begin position="152"/>
        <end position="170"/>
    </location>
</feature>
<evidence type="ECO:0000313" key="3">
    <source>
        <dbReference type="EMBL" id="OIQ77558.1"/>
    </source>
</evidence>
<proteinExistence type="predicted"/>
<feature type="transmembrane region" description="Helical" evidence="1">
    <location>
        <begin position="182"/>
        <end position="203"/>
    </location>
</feature>
<feature type="domain" description="EamA" evidence="2">
    <location>
        <begin position="8"/>
        <end position="136"/>
    </location>
</feature>
<feature type="transmembrane region" description="Helical" evidence="1">
    <location>
        <begin position="67"/>
        <end position="86"/>
    </location>
</feature>
<keyword evidence="1" id="KW-1133">Transmembrane helix</keyword>
<dbReference type="PANTHER" id="PTHR22911">
    <property type="entry name" value="ACYL-MALONYL CONDENSING ENZYME-RELATED"/>
    <property type="match status" value="1"/>
</dbReference>
<dbReference type="EMBL" id="MLJW01001586">
    <property type="protein sequence ID" value="OIQ77558.1"/>
    <property type="molecule type" value="Genomic_DNA"/>
</dbReference>
<reference evidence="3" key="1">
    <citation type="submission" date="2016-10" db="EMBL/GenBank/DDBJ databases">
        <title>Sequence of Gallionella enrichment culture.</title>
        <authorList>
            <person name="Poehlein A."/>
            <person name="Muehling M."/>
            <person name="Daniel R."/>
        </authorList>
    </citation>
    <scope>NUCLEOTIDE SEQUENCE</scope>
</reference>
<sequence>MRLSERPVLAAVLGATIIAGSGTLTRLSEETPATVAVWRCLWAIPFLWVLSHREDAKFGKRSSHERLLASLAGVAFTFDLILWHWSIREIGAGMATVLGNLSSVVVALLAWLLFREKPGKRLIAILPIVLLGVVLATGTFGGKAYGSNPSLGVVFGLACSVVYALFIVIYREGSKDLRRLAGPLLDATAVGGFFALVVGPFVGGVHLAPSWNSQFWLIVLAISSQVLGWLVISVALPRLPASLTALILLIQPVGGIAISAVVLGERPSLVQLLGALVIVAGVAYAVRGSRTKVDVPEVV</sequence>
<name>A0A1J5Q1L1_9ZZZZ</name>
<feature type="transmembrane region" description="Helical" evidence="1">
    <location>
        <begin position="215"/>
        <end position="236"/>
    </location>
</feature>
<dbReference type="AlphaFoldDB" id="A0A1J5Q1L1"/>
<feature type="domain" description="EamA" evidence="2">
    <location>
        <begin position="151"/>
        <end position="284"/>
    </location>
</feature>
<feature type="transmembrane region" description="Helical" evidence="1">
    <location>
        <begin position="269"/>
        <end position="286"/>
    </location>
</feature>
<accession>A0A1J5Q1L1</accession>